<dbReference type="InParanoid" id="A2ETA7"/>
<evidence type="ECO:0000313" key="2">
    <source>
        <dbReference type="Proteomes" id="UP000001542"/>
    </source>
</evidence>
<reference evidence="1" key="2">
    <citation type="journal article" date="2007" name="Science">
        <title>Draft genome sequence of the sexually transmitted pathogen Trichomonas vaginalis.</title>
        <authorList>
            <person name="Carlton J.M."/>
            <person name="Hirt R.P."/>
            <person name="Silva J.C."/>
            <person name="Delcher A.L."/>
            <person name="Schatz M."/>
            <person name="Zhao Q."/>
            <person name="Wortman J.R."/>
            <person name="Bidwell S.L."/>
            <person name="Alsmark U.C.M."/>
            <person name="Besteiro S."/>
            <person name="Sicheritz-Ponten T."/>
            <person name="Noel C.J."/>
            <person name="Dacks J.B."/>
            <person name="Foster P.G."/>
            <person name="Simillion C."/>
            <person name="Van de Peer Y."/>
            <person name="Miranda-Saavedra D."/>
            <person name="Barton G.J."/>
            <person name="Westrop G.D."/>
            <person name="Mueller S."/>
            <person name="Dessi D."/>
            <person name="Fiori P.L."/>
            <person name="Ren Q."/>
            <person name="Paulsen I."/>
            <person name="Zhang H."/>
            <person name="Bastida-Corcuera F.D."/>
            <person name="Simoes-Barbosa A."/>
            <person name="Brown M.T."/>
            <person name="Hayes R.D."/>
            <person name="Mukherjee M."/>
            <person name="Okumura C.Y."/>
            <person name="Schneider R."/>
            <person name="Smith A.J."/>
            <person name="Vanacova S."/>
            <person name="Villalvazo M."/>
            <person name="Haas B.J."/>
            <person name="Pertea M."/>
            <person name="Feldblyum T.V."/>
            <person name="Utterback T.R."/>
            <person name="Shu C.L."/>
            <person name="Osoegawa K."/>
            <person name="de Jong P.J."/>
            <person name="Hrdy I."/>
            <person name="Horvathova L."/>
            <person name="Zubacova Z."/>
            <person name="Dolezal P."/>
            <person name="Malik S.B."/>
            <person name="Logsdon J.M. Jr."/>
            <person name="Henze K."/>
            <person name="Gupta A."/>
            <person name="Wang C.C."/>
            <person name="Dunne R.L."/>
            <person name="Upcroft J.A."/>
            <person name="Upcroft P."/>
            <person name="White O."/>
            <person name="Salzberg S.L."/>
            <person name="Tang P."/>
            <person name="Chiu C.-H."/>
            <person name="Lee Y.-S."/>
            <person name="Embley T.M."/>
            <person name="Coombs G.H."/>
            <person name="Mottram J.C."/>
            <person name="Tachezy J."/>
            <person name="Fraser-Liggett C.M."/>
            <person name="Johnson P.J."/>
        </authorList>
    </citation>
    <scope>NUCLEOTIDE SEQUENCE [LARGE SCALE GENOMIC DNA]</scope>
    <source>
        <strain evidence="1">G3</strain>
    </source>
</reference>
<dbReference type="KEGG" id="tva:4761945"/>
<dbReference type="VEuPathDB" id="TrichDB:TVAGG3_0620300"/>
<dbReference type="RefSeq" id="XP_001316320.1">
    <property type="nucleotide sequence ID" value="XM_001316285.1"/>
</dbReference>
<accession>A2ETA7</accession>
<dbReference type="OrthoDB" id="10483186at2759"/>
<dbReference type="EMBL" id="DS113485">
    <property type="protein sequence ID" value="EAY04097.1"/>
    <property type="molecule type" value="Genomic_DNA"/>
</dbReference>
<name>A2ETA7_TRIV3</name>
<dbReference type="VEuPathDB" id="TrichDB:TVAG_483340"/>
<keyword evidence="2" id="KW-1185">Reference proteome</keyword>
<protein>
    <submittedName>
        <fullName evidence="1">Uncharacterized protein</fullName>
    </submittedName>
</protein>
<sequence>MTKTKLYSGYFVPFPDEFKCQDKLTNPEKFEPYERPTDLLGSHYLTFDILQKQIILGSVKRYIHLDYYRKRISIRSKLEGIVFEARATAIKEYIVDQNDVHLVRIRFSHGIEEQLCWLESSEAIHSLFDALTDFIQSCRK</sequence>
<reference evidence="1" key="1">
    <citation type="submission" date="2006-10" db="EMBL/GenBank/DDBJ databases">
        <authorList>
            <person name="Amadeo P."/>
            <person name="Zhao Q."/>
            <person name="Wortman J."/>
            <person name="Fraser-Liggett C."/>
            <person name="Carlton J."/>
        </authorList>
    </citation>
    <scope>NUCLEOTIDE SEQUENCE</scope>
    <source>
        <strain evidence="1">G3</strain>
    </source>
</reference>
<proteinExistence type="predicted"/>
<evidence type="ECO:0000313" key="1">
    <source>
        <dbReference type="EMBL" id="EAY04097.1"/>
    </source>
</evidence>
<gene>
    <name evidence="1" type="ORF">TVAG_483340</name>
</gene>
<dbReference type="AlphaFoldDB" id="A2ETA7"/>
<dbReference type="Proteomes" id="UP000001542">
    <property type="component" value="Unassembled WGS sequence"/>
</dbReference>
<organism evidence="1 2">
    <name type="scientific">Trichomonas vaginalis (strain ATCC PRA-98 / G3)</name>
    <dbReference type="NCBI Taxonomy" id="412133"/>
    <lineage>
        <taxon>Eukaryota</taxon>
        <taxon>Metamonada</taxon>
        <taxon>Parabasalia</taxon>
        <taxon>Trichomonadida</taxon>
        <taxon>Trichomonadidae</taxon>
        <taxon>Trichomonas</taxon>
    </lineage>
</organism>